<dbReference type="GO" id="GO:0004713">
    <property type="term" value="F:protein tyrosine kinase activity"/>
    <property type="evidence" value="ECO:0007669"/>
    <property type="project" value="TreeGrafter"/>
</dbReference>
<name>A0A367QGF4_9NOSO</name>
<evidence type="ECO:0000256" key="4">
    <source>
        <dbReference type="SAM" id="Phobius"/>
    </source>
</evidence>
<dbReference type="PANTHER" id="PTHR32309:SF13">
    <property type="entry name" value="FERRIC ENTEROBACTIN TRANSPORT PROTEIN FEPE"/>
    <property type="match status" value="1"/>
</dbReference>
<feature type="coiled-coil region" evidence="3">
    <location>
        <begin position="247"/>
        <end position="274"/>
    </location>
</feature>
<dbReference type="GO" id="GO:0005524">
    <property type="term" value="F:ATP binding"/>
    <property type="evidence" value="ECO:0007669"/>
    <property type="project" value="UniProtKB-KW"/>
</dbReference>
<dbReference type="Gene3D" id="3.40.50.300">
    <property type="entry name" value="P-loop containing nucleotide triphosphate hydrolases"/>
    <property type="match status" value="1"/>
</dbReference>
<comment type="caution">
    <text evidence="6">The sequence shown here is derived from an EMBL/GenBank/DDBJ whole genome shotgun (WGS) entry which is preliminary data.</text>
</comment>
<keyword evidence="7" id="KW-1185">Reference proteome</keyword>
<accession>A0A367QGF4</accession>
<dbReference type="EMBL" id="LXQD01000326">
    <property type="protein sequence ID" value="RCJ22314.1"/>
    <property type="molecule type" value="Genomic_DNA"/>
</dbReference>
<dbReference type="GO" id="GO:0005886">
    <property type="term" value="C:plasma membrane"/>
    <property type="evidence" value="ECO:0007669"/>
    <property type="project" value="TreeGrafter"/>
</dbReference>
<keyword evidence="4" id="KW-0812">Transmembrane</keyword>
<keyword evidence="3" id="KW-0175">Coiled coil</keyword>
<sequence length="712" mass="78397">MGKEISSLLEVFKRRSLPAIVTFTSVIAGSVIYLAVTPRLYKTSGRLMLNEKQVSVSQLGRELSQVPLTAPGGSNPLATQAELVKSQQVLQKAIARLSPSEKITTGKINQYLKVKIIPATNILELTYESPNPILAAKVLNAVSETMVQESADTISSEARSVRKFLEVEVPKQRSRLKKAEAAESIYRRNSGIVAIEDQTRTLVDSLAILEGQERTLWSELQEIQSRTYDLERITNASNINSAYSAVRGGEDDELKKLRAKFADLEAQVVEGRVRFTNTHPTLLNLIERRNGLLQLYTQKLALVSPNNSAIAPEKVANDELSQNLTSQLITQKIERSAVENKLRTVQAQRAKLQASLVELPIKQEILNALVRQRIEAADSLKFLQSKFEEARIAEAQIVSNIRIIAQATVPDTPASPKQSVVLVIAGFFGIIFAVGVVLLLEVLDNTLRDASEAEKLLKLPLLGTLPRLTPQTLKLDSAEDFLDDLGLVEPYRMLFKTLEFRSRDRLQLIVVSSALSGEGKSIVVSHLATVSAMLSRRTLIIDADLHRPVQHQLFNLPAMPGISEVLENNQPLMDAIRPTAIENLSVLTCGELHQRPSQLLESAAMKSLMAEAAAHFDLVIIDTPPLCASIDAATLTQQSHGIMLVTRPGWTHKEVLQKTVSELTENGIPILGGVVNDMATDLEKYYRNSVNGYKSNRRLVAQGVSDTSSDEV</sequence>
<dbReference type="PANTHER" id="PTHR32309">
    <property type="entry name" value="TYROSINE-PROTEIN KINASE"/>
    <property type="match status" value="1"/>
</dbReference>
<dbReference type="InterPro" id="IPR033756">
    <property type="entry name" value="YlxH/NBP35"/>
</dbReference>
<dbReference type="CDD" id="cd05387">
    <property type="entry name" value="BY-kinase"/>
    <property type="match status" value="1"/>
</dbReference>
<dbReference type="InterPro" id="IPR050445">
    <property type="entry name" value="Bact_polysacc_biosynth/exp"/>
</dbReference>
<dbReference type="Proteomes" id="UP000252107">
    <property type="component" value="Unassembled WGS sequence"/>
</dbReference>
<evidence type="ECO:0000313" key="6">
    <source>
        <dbReference type="EMBL" id="RCJ22314.1"/>
    </source>
</evidence>
<dbReference type="NCBIfam" id="TIGR01007">
    <property type="entry name" value="eps_fam"/>
    <property type="match status" value="1"/>
</dbReference>
<reference evidence="6" key="1">
    <citation type="submission" date="2016-04" db="EMBL/GenBank/DDBJ databases">
        <authorList>
            <person name="Tabuchi Yagui T.R."/>
        </authorList>
    </citation>
    <scope>NUCLEOTIDE SEQUENCE [LARGE SCALE GENOMIC DNA]</scope>
    <source>
        <strain evidence="6">NIES-26</strain>
    </source>
</reference>
<keyword evidence="4" id="KW-0472">Membrane</keyword>
<keyword evidence="2" id="KW-0067">ATP-binding</keyword>
<proteinExistence type="predicted"/>
<organism evidence="6 7">
    <name type="scientific">Nostoc minutum NIES-26</name>
    <dbReference type="NCBI Taxonomy" id="1844469"/>
    <lineage>
        <taxon>Bacteria</taxon>
        <taxon>Bacillati</taxon>
        <taxon>Cyanobacteriota</taxon>
        <taxon>Cyanophyceae</taxon>
        <taxon>Nostocales</taxon>
        <taxon>Nostocaceae</taxon>
        <taxon>Nostoc</taxon>
    </lineage>
</organism>
<dbReference type="InterPro" id="IPR027417">
    <property type="entry name" value="P-loop_NTPase"/>
</dbReference>
<dbReference type="AlphaFoldDB" id="A0A367QGF4"/>
<evidence type="ECO:0000256" key="1">
    <source>
        <dbReference type="ARBA" id="ARBA00022741"/>
    </source>
</evidence>
<dbReference type="Pfam" id="PF13807">
    <property type="entry name" value="GNVR"/>
    <property type="match status" value="1"/>
</dbReference>
<evidence type="ECO:0000259" key="5">
    <source>
        <dbReference type="Pfam" id="PF13807"/>
    </source>
</evidence>
<evidence type="ECO:0000313" key="7">
    <source>
        <dbReference type="Proteomes" id="UP000252107"/>
    </source>
</evidence>
<feature type="transmembrane region" description="Helical" evidence="4">
    <location>
        <begin position="16"/>
        <end position="36"/>
    </location>
</feature>
<evidence type="ECO:0000256" key="2">
    <source>
        <dbReference type="ARBA" id="ARBA00022840"/>
    </source>
</evidence>
<dbReference type="SUPFAM" id="SSF52540">
    <property type="entry name" value="P-loop containing nucleoside triphosphate hydrolases"/>
    <property type="match status" value="1"/>
</dbReference>
<feature type="transmembrane region" description="Helical" evidence="4">
    <location>
        <begin position="420"/>
        <end position="440"/>
    </location>
</feature>
<feature type="domain" description="Tyrosine-protein kinase G-rich" evidence="5">
    <location>
        <begin position="383"/>
        <end position="439"/>
    </location>
</feature>
<evidence type="ECO:0000256" key="3">
    <source>
        <dbReference type="SAM" id="Coils"/>
    </source>
</evidence>
<dbReference type="InterPro" id="IPR032807">
    <property type="entry name" value="GNVR"/>
</dbReference>
<protein>
    <submittedName>
        <fullName evidence="6">Chain-length determining protein</fullName>
    </submittedName>
</protein>
<gene>
    <name evidence="6" type="ORF">A6770_29885</name>
</gene>
<keyword evidence="4" id="KW-1133">Transmembrane helix</keyword>
<dbReference type="InterPro" id="IPR005702">
    <property type="entry name" value="Wzc-like_C"/>
</dbReference>
<dbReference type="Pfam" id="PF10609">
    <property type="entry name" value="ParA"/>
    <property type="match status" value="1"/>
</dbReference>
<keyword evidence="1" id="KW-0547">Nucleotide-binding</keyword>